<proteinExistence type="predicted"/>
<reference evidence="2 3" key="1">
    <citation type="submission" date="2013-11" db="EMBL/GenBank/DDBJ databases">
        <title>Draft genome of the bovine lungworm Dictyocaulus viviparus.</title>
        <authorList>
            <person name="Mitreva M."/>
        </authorList>
    </citation>
    <scope>NUCLEOTIDE SEQUENCE [LARGE SCALE GENOMIC DNA]</scope>
    <source>
        <strain evidence="2 3">HannoverDv2000</strain>
    </source>
</reference>
<evidence type="ECO:0000313" key="3">
    <source>
        <dbReference type="Proteomes" id="UP000053766"/>
    </source>
</evidence>
<accession>A0A0D8XQC0</accession>
<keyword evidence="1" id="KW-1133">Transmembrane helix</keyword>
<name>A0A0D8XQC0_DICVI</name>
<keyword evidence="3" id="KW-1185">Reference proteome</keyword>
<keyword evidence="1" id="KW-0472">Membrane</keyword>
<dbReference type="OrthoDB" id="5796971at2759"/>
<dbReference type="Proteomes" id="UP000053766">
    <property type="component" value="Unassembled WGS sequence"/>
</dbReference>
<sequence>MEANRTLFEDVLADEYSVPSTSTFTLNDTPHTHDLINHMKSIWNKSAWVVYTVAGFATIAVILIACFIALWIVKHKKTFRRVIQQDNDPILANAYDGGLNWKSCCVCCVPKQEKITELRNRQNSASNLDPYKRPQIPPFIRRKDEYPYINVFNRSDVLDGLKKHEALDDKALAVNIQSIRGIPHVNIQPEQYRNLPPLEMRHGYSLGDHILSSVIQKAMRYVHRR</sequence>
<dbReference type="AlphaFoldDB" id="A0A0D8XQC0"/>
<keyword evidence="1" id="KW-0812">Transmembrane</keyword>
<evidence type="ECO:0000256" key="1">
    <source>
        <dbReference type="SAM" id="Phobius"/>
    </source>
</evidence>
<evidence type="ECO:0000313" key="2">
    <source>
        <dbReference type="EMBL" id="KJH45994.1"/>
    </source>
</evidence>
<protein>
    <submittedName>
        <fullName evidence="2">Uncharacterized protein</fullName>
    </submittedName>
</protein>
<dbReference type="EMBL" id="KN716375">
    <property type="protein sequence ID" value="KJH45994.1"/>
    <property type="molecule type" value="Genomic_DNA"/>
</dbReference>
<feature type="transmembrane region" description="Helical" evidence="1">
    <location>
        <begin position="48"/>
        <end position="73"/>
    </location>
</feature>
<reference evidence="3" key="2">
    <citation type="journal article" date="2016" name="Sci. Rep.">
        <title>Dictyocaulus viviparus genome, variome and transcriptome elucidate lungworm biology and support future intervention.</title>
        <authorList>
            <person name="McNulty S.N."/>
            <person name="Strube C."/>
            <person name="Rosa B.A."/>
            <person name="Martin J.C."/>
            <person name="Tyagi R."/>
            <person name="Choi Y.J."/>
            <person name="Wang Q."/>
            <person name="Hallsworth Pepin K."/>
            <person name="Zhang X."/>
            <person name="Ozersky P."/>
            <person name="Wilson R.K."/>
            <person name="Sternberg P.W."/>
            <person name="Gasser R.B."/>
            <person name="Mitreva M."/>
        </authorList>
    </citation>
    <scope>NUCLEOTIDE SEQUENCE [LARGE SCALE GENOMIC DNA]</scope>
    <source>
        <strain evidence="3">HannoverDv2000</strain>
    </source>
</reference>
<organism evidence="2 3">
    <name type="scientific">Dictyocaulus viviparus</name>
    <name type="common">Bovine lungworm</name>
    <dbReference type="NCBI Taxonomy" id="29172"/>
    <lineage>
        <taxon>Eukaryota</taxon>
        <taxon>Metazoa</taxon>
        <taxon>Ecdysozoa</taxon>
        <taxon>Nematoda</taxon>
        <taxon>Chromadorea</taxon>
        <taxon>Rhabditida</taxon>
        <taxon>Rhabditina</taxon>
        <taxon>Rhabditomorpha</taxon>
        <taxon>Strongyloidea</taxon>
        <taxon>Metastrongylidae</taxon>
        <taxon>Dictyocaulus</taxon>
    </lineage>
</organism>
<gene>
    <name evidence="2" type="ORF">DICVIV_07952</name>
</gene>